<evidence type="ECO:0000256" key="4">
    <source>
        <dbReference type="ARBA" id="ARBA00022737"/>
    </source>
</evidence>
<evidence type="ECO:0000256" key="7">
    <source>
        <dbReference type="PROSITE-ProRule" id="PRU00207"/>
    </source>
</evidence>
<keyword evidence="3 7" id="KW-0479">Metal-binding</keyword>
<dbReference type="InterPro" id="IPR001293">
    <property type="entry name" value="Znf_TRAF"/>
</dbReference>
<protein>
    <submittedName>
        <fullName evidence="11">TNF receptor-associated factor 4-like isoform X1</fullName>
    </submittedName>
</protein>
<dbReference type="PROSITE" id="PS50144">
    <property type="entry name" value="MATH"/>
    <property type="match status" value="1"/>
</dbReference>
<dbReference type="InterPro" id="IPR002083">
    <property type="entry name" value="MATH/TRAF_dom"/>
</dbReference>
<dbReference type="GO" id="GO:0043122">
    <property type="term" value="P:regulation of canonical NF-kappaB signal transduction"/>
    <property type="evidence" value="ECO:0007669"/>
    <property type="project" value="TreeGrafter"/>
</dbReference>
<keyword evidence="4" id="KW-0677">Repeat</keyword>
<dbReference type="EMBL" id="JAKMXF010000023">
    <property type="protein sequence ID" value="KAI6660801.1"/>
    <property type="molecule type" value="Genomic_DNA"/>
</dbReference>
<dbReference type="PANTHER" id="PTHR10131">
    <property type="entry name" value="TNF RECEPTOR ASSOCIATED FACTOR"/>
    <property type="match status" value="1"/>
</dbReference>
<dbReference type="InterPro" id="IPR049342">
    <property type="entry name" value="TRAF1-6_MATH_dom"/>
</dbReference>
<dbReference type="InterPro" id="IPR013083">
    <property type="entry name" value="Znf_RING/FYVE/PHD"/>
</dbReference>
<accession>A0AAV7KH99</accession>
<dbReference type="Pfam" id="PF02176">
    <property type="entry name" value="zf-TRAF"/>
    <property type="match status" value="1"/>
</dbReference>
<feature type="domain" description="TRAF-type" evidence="10">
    <location>
        <begin position="187"/>
        <end position="247"/>
    </location>
</feature>
<dbReference type="GO" id="GO:0005737">
    <property type="term" value="C:cytoplasm"/>
    <property type="evidence" value="ECO:0007669"/>
    <property type="project" value="UniProtKB-SubCell"/>
</dbReference>
<dbReference type="Pfam" id="PF21355">
    <property type="entry name" value="TRAF-mep_MATH"/>
    <property type="match status" value="1"/>
</dbReference>
<dbReference type="Gene3D" id="2.60.210.10">
    <property type="entry name" value="Apoptosis, Tumor Necrosis Factor Receptor Associated Protein 2, Chain A"/>
    <property type="match status" value="1"/>
</dbReference>
<dbReference type="PANTHER" id="PTHR10131:SF157">
    <property type="entry name" value="RECEPTOR-ASSOCIATED FACTOR, PUTATIVE-RELATED"/>
    <property type="match status" value="1"/>
</dbReference>
<evidence type="ECO:0000313" key="12">
    <source>
        <dbReference type="Proteomes" id="UP001165289"/>
    </source>
</evidence>
<evidence type="ECO:0000256" key="2">
    <source>
        <dbReference type="ARBA" id="ARBA00022490"/>
    </source>
</evidence>
<keyword evidence="2" id="KW-0963">Cytoplasm</keyword>
<feature type="domain" description="TRAF-type" evidence="10">
    <location>
        <begin position="121"/>
        <end position="175"/>
    </location>
</feature>
<name>A0AAV7KH99_9METZ</name>
<comment type="caution">
    <text evidence="11">The sequence shown here is derived from an EMBL/GenBank/DDBJ whole genome shotgun (WGS) entry which is preliminary data.</text>
</comment>
<dbReference type="SUPFAM" id="SSF49599">
    <property type="entry name" value="TRAF domain-like"/>
    <property type="match status" value="1"/>
</dbReference>
<sequence length="490" mass="57626">MEPQDISVTEPLSGISACLLLVKLDGRYRGWRVELCDTDLTASEEKLLLCSVCRGILREASLLEIEGRQQLRCYVCLPQNTIQPVQLQIPLHTREVVSEKQVICPVDACTWTGILLQLVEHIIECPLLHIPCPNNCDDIDNSEGTHTGGYRVERRYLQDHLLHTCPIRLVTCKYCYIEIRAIDMDMHIEECDDCHVECPNACDTQPDGYIIRRDISKHLATECMLQEVVCIYMRYGCEVRLERREMEHHEREYSHIHSRLTQEYFRVRIEEMEKIQEIQTDKIDNLERENLKMKQDLTTALSFLKTPSIKNLYWRVNGVKKRMISREESYSDPFYVGLYKLQARINWYTVSTSIKYIGVYIHVMQGEWDDRIKWPLMYKATFSLKNNLFKNSNYVKRIEVSKEKMEINSELFQRPKYTRNNGLGQPKYITHQDMLNRQYYHLDTLSFIITVQISPTNSQMTELVDSQIPCLRDSILNLNTQICQIQTKFT</sequence>
<proteinExistence type="predicted"/>
<evidence type="ECO:0000256" key="3">
    <source>
        <dbReference type="ARBA" id="ARBA00022723"/>
    </source>
</evidence>
<evidence type="ECO:0000256" key="1">
    <source>
        <dbReference type="ARBA" id="ARBA00004496"/>
    </source>
</evidence>
<evidence type="ECO:0000256" key="8">
    <source>
        <dbReference type="SAM" id="Coils"/>
    </source>
</evidence>
<dbReference type="PROSITE" id="PS50145">
    <property type="entry name" value="ZF_TRAF"/>
    <property type="match status" value="2"/>
</dbReference>
<feature type="zinc finger region" description="TRAF-type" evidence="7">
    <location>
        <begin position="121"/>
        <end position="175"/>
    </location>
</feature>
<keyword evidence="11" id="KW-0675">Receptor</keyword>
<feature type="zinc finger region" description="TRAF-type" evidence="7">
    <location>
        <begin position="187"/>
        <end position="247"/>
    </location>
</feature>
<dbReference type="Gene3D" id="3.30.40.10">
    <property type="entry name" value="Zinc/RING finger domain, C3HC4 (zinc finger)"/>
    <property type="match status" value="2"/>
</dbReference>
<evidence type="ECO:0000256" key="6">
    <source>
        <dbReference type="ARBA" id="ARBA00022833"/>
    </source>
</evidence>
<dbReference type="GO" id="GO:0008270">
    <property type="term" value="F:zinc ion binding"/>
    <property type="evidence" value="ECO:0007669"/>
    <property type="project" value="UniProtKB-KW"/>
</dbReference>
<feature type="domain" description="MATH" evidence="9">
    <location>
        <begin position="309"/>
        <end position="451"/>
    </location>
</feature>
<keyword evidence="8" id="KW-0175">Coiled coil</keyword>
<dbReference type="AlphaFoldDB" id="A0AAV7KH99"/>
<dbReference type="Proteomes" id="UP001165289">
    <property type="component" value="Unassembled WGS sequence"/>
</dbReference>
<keyword evidence="6 7" id="KW-0862">Zinc</keyword>
<keyword evidence="12" id="KW-1185">Reference proteome</keyword>
<feature type="coiled-coil region" evidence="8">
    <location>
        <begin position="269"/>
        <end position="296"/>
    </location>
</feature>
<evidence type="ECO:0000313" key="11">
    <source>
        <dbReference type="EMBL" id="KAI6660801.1"/>
    </source>
</evidence>
<reference evidence="11 12" key="1">
    <citation type="journal article" date="2023" name="BMC Biol.">
        <title>The compact genome of the sponge Oopsacas minuta (Hexactinellida) is lacking key metazoan core genes.</title>
        <authorList>
            <person name="Santini S."/>
            <person name="Schenkelaars Q."/>
            <person name="Jourda C."/>
            <person name="Duchesne M."/>
            <person name="Belahbib H."/>
            <person name="Rocher C."/>
            <person name="Selva M."/>
            <person name="Riesgo A."/>
            <person name="Vervoort M."/>
            <person name="Leys S.P."/>
            <person name="Kodjabachian L."/>
            <person name="Le Bivic A."/>
            <person name="Borchiellini C."/>
            <person name="Claverie J.M."/>
            <person name="Renard E."/>
        </authorList>
    </citation>
    <scope>NUCLEOTIDE SEQUENCE [LARGE SCALE GENOMIC DNA]</scope>
    <source>
        <strain evidence="11">SPO-2</strain>
    </source>
</reference>
<organism evidence="11 12">
    <name type="scientific">Oopsacas minuta</name>
    <dbReference type="NCBI Taxonomy" id="111878"/>
    <lineage>
        <taxon>Eukaryota</taxon>
        <taxon>Metazoa</taxon>
        <taxon>Porifera</taxon>
        <taxon>Hexactinellida</taxon>
        <taxon>Hexasterophora</taxon>
        <taxon>Lyssacinosida</taxon>
        <taxon>Leucopsacidae</taxon>
        <taxon>Oopsacas</taxon>
    </lineage>
</organism>
<evidence type="ECO:0000259" key="9">
    <source>
        <dbReference type="PROSITE" id="PS50144"/>
    </source>
</evidence>
<keyword evidence="5 7" id="KW-0863">Zinc-finger</keyword>
<dbReference type="InterPro" id="IPR008974">
    <property type="entry name" value="TRAF-like"/>
</dbReference>
<evidence type="ECO:0000259" key="10">
    <source>
        <dbReference type="PROSITE" id="PS50145"/>
    </source>
</evidence>
<comment type="subcellular location">
    <subcellularLocation>
        <location evidence="1">Cytoplasm</location>
    </subcellularLocation>
</comment>
<evidence type="ECO:0000256" key="5">
    <source>
        <dbReference type="ARBA" id="ARBA00022771"/>
    </source>
</evidence>
<gene>
    <name evidence="11" type="ORF">LOD99_10198</name>
</gene>
<dbReference type="SMART" id="SM00061">
    <property type="entry name" value="MATH"/>
    <property type="match status" value="1"/>
</dbReference>